<dbReference type="EMBL" id="CAHS01000015">
    <property type="protein sequence ID" value="CCG87594.1"/>
    <property type="molecule type" value="Genomic_DNA"/>
</dbReference>
<evidence type="ECO:0000313" key="3">
    <source>
        <dbReference type="Proteomes" id="UP000018217"/>
    </source>
</evidence>
<dbReference type="Proteomes" id="UP000018217">
    <property type="component" value="Unassembled WGS sequence"/>
</dbReference>
<sequence>MKFIRILLALGVLVEREGGSGWYERPESARCDNKEERQGEENPR</sequence>
<organism evidence="2 3">
    <name type="scientific">Erwinia piriflorinigrans CFBP 5888</name>
    <dbReference type="NCBI Taxonomy" id="1161919"/>
    <lineage>
        <taxon>Bacteria</taxon>
        <taxon>Pseudomonadati</taxon>
        <taxon>Pseudomonadota</taxon>
        <taxon>Gammaproteobacteria</taxon>
        <taxon>Enterobacterales</taxon>
        <taxon>Erwiniaceae</taxon>
        <taxon>Erwinia</taxon>
    </lineage>
</organism>
<evidence type="ECO:0000256" key="1">
    <source>
        <dbReference type="SAM" id="MobiDB-lite"/>
    </source>
</evidence>
<feature type="region of interest" description="Disordered" evidence="1">
    <location>
        <begin position="24"/>
        <end position="44"/>
    </location>
</feature>
<dbReference type="AlphaFoldDB" id="V5Z8P4"/>
<keyword evidence="3" id="KW-1185">Reference proteome</keyword>
<name>V5Z8P4_9GAMM</name>
<gene>
    <name evidence="2" type="ORF">EPIR_2229</name>
</gene>
<reference evidence="2 3" key="1">
    <citation type="journal article" date="2013" name="Syst. Appl. Microbiol.">
        <title>Phylogenetic position and virulence apparatus of the pear flower necrosis pathogen Erwinia piriflorinigrans CFBP 5888T as assessed by comparative genomics.</title>
        <authorList>
            <person name="Smits T.H."/>
            <person name="Rezzonico F."/>
            <person name="Lopez M.M."/>
            <person name="Blom J."/>
            <person name="Goesmann A."/>
            <person name="Frey J.E."/>
            <person name="Duffy B."/>
        </authorList>
    </citation>
    <scope>NUCLEOTIDE SEQUENCE [LARGE SCALE GENOMIC DNA]</scope>
    <source>
        <strain evidence="3">CFBP5888</strain>
    </source>
</reference>
<protein>
    <submittedName>
        <fullName evidence="2">Uncharacterized protein</fullName>
    </submittedName>
</protein>
<proteinExistence type="predicted"/>
<evidence type="ECO:0000313" key="2">
    <source>
        <dbReference type="EMBL" id="CCG87594.1"/>
    </source>
</evidence>
<accession>V5Z8P4</accession>
<dbReference type="STRING" id="1161919.EPIR_2229"/>
<comment type="caution">
    <text evidence="2">The sequence shown here is derived from an EMBL/GenBank/DDBJ whole genome shotgun (WGS) entry which is preliminary data.</text>
</comment>